<dbReference type="Pfam" id="PF06366">
    <property type="entry name" value="FlhE"/>
    <property type="match status" value="1"/>
</dbReference>
<evidence type="ECO:0000256" key="1">
    <source>
        <dbReference type="SAM" id="SignalP"/>
    </source>
</evidence>
<dbReference type="AlphaFoldDB" id="A0A2R8CPR7"/>
<proteinExistence type="predicted"/>
<dbReference type="OrthoDB" id="7064581at2"/>
<dbReference type="InterPro" id="IPR009420">
    <property type="entry name" value="FlhE"/>
</dbReference>
<dbReference type="RefSeq" id="WP_108843678.1">
    <property type="nucleotide sequence ID" value="NZ_ONZI01000004.1"/>
</dbReference>
<dbReference type="Proteomes" id="UP000244934">
    <property type="component" value="Unassembled WGS sequence"/>
</dbReference>
<organism evidence="2 3">
    <name type="scientific">Kushneria phyllosphaerae</name>
    <dbReference type="NCBI Taxonomy" id="2100822"/>
    <lineage>
        <taxon>Bacteria</taxon>
        <taxon>Pseudomonadati</taxon>
        <taxon>Pseudomonadota</taxon>
        <taxon>Gammaproteobacteria</taxon>
        <taxon>Oceanospirillales</taxon>
        <taxon>Halomonadaceae</taxon>
        <taxon>Kushneria</taxon>
    </lineage>
</organism>
<protein>
    <submittedName>
        <fullName evidence="2">Flagellar protein FlhE</fullName>
    </submittedName>
</protein>
<feature type="chain" id="PRO_5015343094" evidence="1">
    <location>
        <begin position="28"/>
        <end position="144"/>
    </location>
</feature>
<name>A0A2R8CPR7_9GAMM</name>
<accession>A0A2R8CPR7</accession>
<feature type="signal peptide" evidence="1">
    <location>
        <begin position="1"/>
        <end position="27"/>
    </location>
</feature>
<keyword evidence="2" id="KW-0966">Cell projection</keyword>
<keyword evidence="2" id="KW-0969">Cilium</keyword>
<keyword evidence="2" id="KW-0282">Flagellum</keyword>
<evidence type="ECO:0000313" key="3">
    <source>
        <dbReference type="Proteomes" id="UP000244934"/>
    </source>
</evidence>
<sequence length="144" mass="15312">MIKIKARPISWFTIAAAWALPAACAEAAGGAIPVQVNLPDMAQKGWEYRVALANAENAPAGSRFTELFWRYELGPGDVLPEASLCTPSECVALNMAHGNTDALAGLPASTPLSLHFVLPGKGMLKHPVRGGAAQVFVNYRLQDQ</sequence>
<evidence type="ECO:0000313" key="2">
    <source>
        <dbReference type="EMBL" id="SPJ34885.1"/>
    </source>
</evidence>
<dbReference type="EMBL" id="ONZI01000004">
    <property type="protein sequence ID" value="SPJ34885.1"/>
    <property type="molecule type" value="Genomic_DNA"/>
</dbReference>
<keyword evidence="1" id="KW-0732">Signal</keyword>
<reference evidence="3" key="1">
    <citation type="submission" date="2018-03" db="EMBL/GenBank/DDBJ databases">
        <authorList>
            <person name="Navarro De La Torre S."/>
        </authorList>
    </citation>
    <scope>NUCLEOTIDE SEQUENCE [LARGE SCALE GENOMIC DNA]</scope>
    <source>
        <strain evidence="3">EAod3</strain>
    </source>
</reference>
<keyword evidence="3" id="KW-1185">Reference proteome</keyword>
<gene>
    <name evidence="2" type="primary">flhE</name>
    <name evidence="2" type="ORF">KSP9073_02932</name>
</gene>